<evidence type="ECO:0000256" key="2">
    <source>
        <dbReference type="ARBA" id="ARBA00023315"/>
    </source>
</evidence>
<name>A0ABT2YXL3_9RHOB</name>
<keyword evidence="1" id="KW-0808">Transferase</keyword>
<dbReference type="SUPFAM" id="SSF55729">
    <property type="entry name" value="Acyl-CoA N-acyltransferases (Nat)"/>
    <property type="match status" value="1"/>
</dbReference>
<accession>A0ABT2YXL3</accession>
<proteinExistence type="predicted"/>
<reference evidence="4 5" key="1">
    <citation type="submission" date="2022-10" db="EMBL/GenBank/DDBJ databases">
        <title>Defluviimonas sp. nov., isolated from ocean surface water.</title>
        <authorList>
            <person name="He W."/>
            <person name="Wang L."/>
            <person name="Zhang D.-F."/>
        </authorList>
    </citation>
    <scope>NUCLEOTIDE SEQUENCE [LARGE SCALE GENOMIC DNA]</scope>
    <source>
        <strain evidence="4 5">WL0075</strain>
    </source>
</reference>
<dbReference type="InterPro" id="IPR050832">
    <property type="entry name" value="Bact_Acetyltransf"/>
</dbReference>
<dbReference type="EMBL" id="JAOWLA010000002">
    <property type="protein sequence ID" value="MCV2863623.1"/>
    <property type="molecule type" value="Genomic_DNA"/>
</dbReference>
<dbReference type="PROSITE" id="PS51186">
    <property type="entry name" value="GNAT"/>
    <property type="match status" value="1"/>
</dbReference>
<dbReference type="InterPro" id="IPR016181">
    <property type="entry name" value="Acyl_CoA_acyltransferase"/>
</dbReference>
<feature type="domain" description="N-acetyltransferase" evidence="3">
    <location>
        <begin position="2"/>
        <end position="148"/>
    </location>
</feature>
<dbReference type="Pfam" id="PF00583">
    <property type="entry name" value="Acetyltransf_1"/>
    <property type="match status" value="1"/>
</dbReference>
<dbReference type="Proteomes" id="UP001652503">
    <property type="component" value="Unassembled WGS sequence"/>
</dbReference>
<evidence type="ECO:0000313" key="4">
    <source>
        <dbReference type="EMBL" id="MCV2863623.1"/>
    </source>
</evidence>
<sequence length="148" mass="16068">MIRFRPAEEADVPAVVALLVDDVLGATREAGADAAYLAAFHRMRAEGANHLIVGEQEGRIVATYQITFISGLSLRATRRAQVESVRVASGLRGQGAGAAMMRDAEARARAAGCGLMQLTTNRTRPDAHRFYERLGFTPSHIGYKRDLN</sequence>
<comment type="caution">
    <text evidence="4">The sequence shown here is derived from an EMBL/GenBank/DDBJ whole genome shotgun (WGS) entry which is preliminary data.</text>
</comment>
<dbReference type="InterPro" id="IPR000182">
    <property type="entry name" value="GNAT_dom"/>
</dbReference>
<evidence type="ECO:0000259" key="3">
    <source>
        <dbReference type="PROSITE" id="PS51186"/>
    </source>
</evidence>
<keyword evidence="2" id="KW-0012">Acyltransferase</keyword>
<gene>
    <name evidence="4" type="ORF">OE647_02595</name>
</gene>
<dbReference type="Gene3D" id="3.40.630.30">
    <property type="match status" value="1"/>
</dbReference>
<evidence type="ECO:0000313" key="5">
    <source>
        <dbReference type="Proteomes" id="UP001652503"/>
    </source>
</evidence>
<evidence type="ECO:0000256" key="1">
    <source>
        <dbReference type="ARBA" id="ARBA00022679"/>
    </source>
</evidence>
<dbReference type="RefSeq" id="WP_263720083.1">
    <property type="nucleotide sequence ID" value="NZ_JAOWLA010000002.1"/>
</dbReference>
<protein>
    <submittedName>
        <fullName evidence="4">GNAT family N-acetyltransferase</fullName>
    </submittedName>
</protein>
<organism evidence="4 5">
    <name type="scientific">Albidovulum sediminicola</name>
    <dbReference type="NCBI Taxonomy" id="2984331"/>
    <lineage>
        <taxon>Bacteria</taxon>
        <taxon>Pseudomonadati</taxon>
        <taxon>Pseudomonadota</taxon>
        <taxon>Alphaproteobacteria</taxon>
        <taxon>Rhodobacterales</taxon>
        <taxon>Paracoccaceae</taxon>
        <taxon>Albidovulum</taxon>
    </lineage>
</organism>
<keyword evidence="5" id="KW-1185">Reference proteome</keyword>
<dbReference type="PANTHER" id="PTHR43877">
    <property type="entry name" value="AMINOALKYLPHOSPHONATE N-ACETYLTRANSFERASE-RELATED-RELATED"/>
    <property type="match status" value="1"/>
</dbReference>